<comment type="caution">
    <text evidence="8">The sequence shown here is derived from an EMBL/GenBank/DDBJ whole genome shotgun (WGS) entry which is preliminary data.</text>
</comment>
<dbReference type="Gene3D" id="3.10.20.90">
    <property type="entry name" value="Phosphatidylinositol 3-kinase Catalytic Subunit, Chain A, domain 1"/>
    <property type="match status" value="1"/>
</dbReference>
<dbReference type="Pfam" id="PF00240">
    <property type="entry name" value="ubiquitin"/>
    <property type="match status" value="1"/>
</dbReference>
<dbReference type="SMART" id="SM00154">
    <property type="entry name" value="ZnF_AN1"/>
    <property type="match status" value="1"/>
</dbReference>
<dbReference type="PANTHER" id="PTHR46728">
    <property type="entry name" value="AN1-TYPE ZINC FINGER PROTEIN 4"/>
    <property type="match status" value="1"/>
</dbReference>
<dbReference type="GO" id="GO:0008270">
    <property type="term" value="F:zinc ion binding"/>
    <property type="evidence" value="ECO:0007669"/>
    <property type="project" value="UniProtKB-KW"/>
</dbReference>
<feature type="region of interest" description="Disordered" evidence="5">
    <location>
        <begin position="740"/>
        <end position="764"/>
    </location>
</feature>
<feature type="domain" description="Ubiquitin-like" evidence="6">
    <location>
        <begin position="3"/>
        <end position="78"/>
    </location>
</feature>
<organism evidence="8 9">
    <name type="scientific">Schistosoma haematobium</name>
    <name type="common">Blood fluke</name>
    <dbReference type="NCBI Taxonomy" id="6185"/>
    <lineage>
        <taxon>Eukaryota</taxon>
        <taxon>Metazoa</taxon>
        <taxon>Spiralia</taxon>
        <taxon>Lophotrochozoa</taxon>
        <taxon>Platyhelminthes</taxon>
        <taxon>Trematoda</taxon>
        <taxon>Digenea</taxon>
        <taxon>Strigeidida</taxon>
        <taxon>Schistosomatoidea</taxon>
        <taxon>Schistosomatidae</taxon>
        <taxon>Schistosoma</taxon>
    </lineage>
</organism>
<evidence type="ECO:0000256" key="3">
    <source>
        <dbReference type="ARBA" id="ARBA00022833"/>
    </source>
</evidence>
<gene>
    <name evidence="8" type="ORF">MS3_00003411</name>
</gene>
<dbReference type="AlphaFoldDB" id="A0A922S2L8"/>
<accession>A0A922S2L8</accession>
<dbReference type="CDD" id="cd01802">
    <property type="entry name" value="Ubl_ZFAND4"/>
    <property type="match status" value="1"/>
</dbReference>
<dbReference type="InterPro" id="IPR000626">
    <property type="entry name" value="Ubiquitin-like_dom"/>
</dbReference>
<dbReference type="SUPFAM" id="SSF118310">
    <property type="entry name" value="AN1-like Zinc finger"/>
    <property type="match status" value="1"/>
</dbReference>
<reference evidence="8" key="4">
    <citation type="journal article" date="2022" name="PLoS Pathog.">
        <title>Chromosome-level genome of Schistosoma haematobium underpins genome-wide explorations of molecular variation.</title>
        <authorList>
            <person name="Stroehlein A.J."/>
            <person name="Korhonen P.K."/>
            <person name="Lee V.V."/>
            <person name="Ralph S.A."/>
            <person name="Mentink-Kane M."/>
            <person name="You H."/>
            <person name="McManus D.P."/>
            <person name="Tchuente L.T."/>
            <person name="Stothard J.R."/>
            <person name="Kaur P."/>
            <person name="Dudchenko O."/>
            <person name="Aiden E.L."/>
            <person name="Yang B."/>
            <person name="Yang H."/>
            <person name="Emery A.M."/>
            <person name="Webster B.L."/>
            <person name="Brindley P.J."/>
            <person name="Rollinson D."/>
            <person name="Chang B.C.H."/>
            <person name="Gasser R.B."/>
            <person name="Young N.D."/>
        </authorList>
    </citation>
    <scope>NUCLEOTIDE SEQUENCE</scope>
</reference>
<name>A0A922S2L8_SCHHA</name>
<proteinExistence type="predicted"/>
<dbReference type="Pfam" id="PF01428">
    <property type="entry name" value="zf-AN1"/>
    <property type="match status" value="1"/>
</dbReference>
<dbReference type="InterPro" id="IPR029071">
    <property type="entry name" value="Ubiquitin-like_domsf"/>
</dbReference>
<evidence type="ECO:0000256" key="1">
    <source>
        <dbReference type="ARBA" id="ARBA00022723"/>
    </source>
</evidence>
<evidence type="ECO:0000256" key="4">
    <source>
        <dbReference type="PROSITE-ProRule" id="PRU00449"/>
    </source>
</evidence>
<evidence type="ECO:0000259" key="6">
    <source>
        <dbReference type="PROSITE" id="PS50053"/>
    </source>
</evidence>
<dbReference type="RefSeq" id="XP_051071243.1">
    <property type="nucleotide sequence ID" value="XM_051211205.1"/>
</dbReference>
<evidence type="ECO:0000313" key="8">
    <source>
        <dbReference type="EMBL" id="KAH9590931.1"/>
    </source>
</evidence>
<reference evidence="8" key="2">
    <citation type="journal article" date="2019" name="Gigascience">
        <title>High-quality Schistosoma haematobium genome achieved by single-molecule and long-range sequencing.</title>
        <authorList>
            <person name="Stroehlein A.J."/>
            <person name="Korhonen P.K."/>
            <person name="Chong T.M."/>
            <person name="Lim Y.L."/>
            <person name="Chan K.G."/>
            <person name="Webster B."/>
            <person name="Rollinson D."/>
            <person name="Brindley P.J."/>
            <person name="Gasser R.B."/>
            <person name="Young N.D."/>
        </authorList>
    </citation>
    <scope>NUCLEOTIDE SEQUENCE</scope>
</reference>
<keyword evidence="2 4" id="KW-0863">Zinc-finger</keyword>
<dbReference type="Proteomes" id="UP000471633">
    <property type="component" value="Unassembled WGS sequence"/>
</dbReference>
<evidence type="ECO:0008006" key="10">
    <source>
        <dbReference type="Google" id="ProtNLM"/>
    </source>
</evidence>
<keyword evidence="1" id="KW-0479">Metal-binding</keyword>
<dbReference type="OrthoDB" id="756206at2759"/>
<dbReference type="PROSITE" id="PS50053">
    <property type="entry name" value="UBIQUITIN_2"/>
    <property type="match status" value="1"/>
</dbReference>
<sequence>MPMSIFVKKLTGLSFELHVSPTETITSVKSKIQRTEGIPINQQHLVWRNCELDNHRRLRDYSISEGSTLCLVLSLRSGPLIEHRTPPLRLAANHPSKTTVPPFISVSSSTCGSSFVYSNLLTPVIKPSILQSQNTENGGRSDLILDKSKQTGAEWYEIDEANTDSVLPSDSALESQPDLSVDVRPESSSISSFVAQKAMDVSFTDAFQNFVNSDTPLSSGLREQNSNNIGQSPPNLEVVVGISPLNGNITETTYISERNRSLSSPEKETLNALTEQASVPIAVAVNNHSNVPESSNSSPFSPSVHYSESSSAINQQNHPSIWVSCDTHIPPPFHKQDRESKTSTASDFGEYKLNIERMCKENQVNGVGHLDNCSNTETTNSTTANILASLLAKVIPNRTSIRCCDGPRCPHQSRREFSPLLEESEEQNSSIRFSFLDSEWFDKELDSVASINFETDTDQDDDSPPLVSTGYQSYSFCNCGFNHSHSISCEALETAISSIVQTEVFVRLQECDELAEKVKRLKTQMKSVRLRKQNWYQNTQNTKYSMCKEETSAEDQYHDIANWGKNSEHVNEIAANSCDFSWTNSQINRNHLSNLHTSSLNCLKDASDFPKYTFNRSPQTDTRGRIRQRRYATITPPDVNCLIRTADSQCRGSESTTNILPSLFYPGCTSQSSEGSMFENSLSLRSPQHINKFLSPDKNLTTPVTTLSYNGPTLCSDSVSQTRQHSMNSLQVSKFTRLGSSSRFSSNSNRSTPTKTSSSVPFLPKLGSSVSTGHLATTIPPRLPSRGGSRLITPVHFSKPNDCDEKLLNPIPPHYISTVLIEASHLPSSLNSIRRKRCSMCSRKIGITNSYTCRCDRSFCSVHRYAEVHACQYDYKAEARRYIIESNPVITTPKLPKI</sequence>
<dbReference type="SMART" id="SM00213">
    <property type="entry name" value="UBQ"/>
    <property type="match status" value="1"/>
</dbReference>
<feature type="compositionally biased region" description="Low complexity" evidence="5">
    <location>
        <begin position="740"/>
        <end position="751"/>
    </location>
</feature>
<evidence type="ECO:0000259" key="7">
    <source>
        <dbReference type="PROSITE" id="PS51039"/>
    </source>
</evidence>
<dbReference type="InterPro" id="IPR035896">
    <property type="entry name" value="AN1-like_Znf"/>
</dbReference>
<dbReference type="InterPro" id="IPR019956">
    <property type="entry name" value="Ubiquitin_dom"/>
</dbReference>
<evidence type="ECO:0000256" key="2">
    <source>
        <dbReference type="ARBA" id="ARBA00022771"/>
    </source>
</evidence>
<dbReference type="GeneID" id="24597420"/>
<dbReference type="PROSITE" id="PS51039">
    <property type="entry name" value="ZF_AN1"/>
    <property type="match status" value="1"/>
</dbReference>
<dbReference type="PANTHER" id="PTHR46728:SF1">
    <property type="entry name" value="AN1-TYPE ZINC FINGER PROTEIN 4"/>
    <property type="match status" value="1"/>
</dbReference>
<reference evidence="8" key="3">
    <citation type="submission" date="2021-06" db="EMBL/GenBank/DDBJ databases">
        <title>Chromosome-level genome assembly for S. haematobium.</title>
        <authorList>
            <person name="Stroehlein A.J."/>
        </authorList>
    </citation>
    <scope>NUCLEOTIDE SEQUENCE</scope>
</reference>
<dbReference type="InterPro" id="IPR000058">
    <property type="entry name" value="Znf_AN1"/>
</dbReference>
<evidence type="ECO:0000256" key="5">
    <source>
        <dbReference type="SAM" id="MobiDB-lite"/>
    </source>
</evidence>
<keyword evidence="9" id="KW-1185">Reference proteome</keyword>
<feature type="domain" description="AN1-type" evidence="7">
    <location>
        <begin position="832"/>
        <end position="879"/>
    </location>
</feature>
<dbReference type="PRINTS" id="PR00348">
    <property type="entry name" value="UBIQUITIN"/>
</dbReference>
<reference evidence="8" key="1">
    <citation type="journal article" date="2012" name="Nat. Genet.">
        <title>Whole-genome sequence of Schistosoma haematobium.</title>
        <authorList>
            <person name="Young N.D."/>
            <person name="Jex A.R."/>
            <person name="Li B."/>
            <person name="Liu S."/>
            <person name="Yang L."/>
            <person name="Xiong Z."/>
            <person name="Li Y."/>
            <person name="Cantacessi C."/>
            <person name="Hall R.S."/>
            <person name="Xu X."/>
            <person name="Chen F."/>
            <person name="Wu X."/>
            <person name="Zerlotini A."/>
            <person name="Oliveira G."/>
            <person name="Hofmann A."/>
            <person name="Zhang G."/>
            <person name="Fang X."/>
            <person name="Kang Y."/>
            <person name="Campbell B.E."/>
            <person name="Loukas A."/>
            <person name="Ranganathan S."/>
            <person name="Rollinson D."/>
            <person name="Rinaldi G."/>
            <person name="Brindley P.J."/>
            <person name="Yang H."/>
            <person name="Wang J."/>
            <person name="Wang J."/>
            <person name="Gasser R.B."/>
        </authorList>
    </citation>
    <scope>NUCLEOTIDE SEQUENCE</scope>
</reference>
<protein>
    <recommendedName>
        <fullName evidence="10">AN1-type zinc finger protein 4</fullName>
    </recommendedName>
</protein>
<dbReference type="InterPro" id="IPR053061">
    <property type="entry name" value="AN1-type_zinc_finger"/>
</dbReference>
<dbReference type="Gene3D" id="4.10.1110.10">
    <property type="entry name" value="AN1-like Zinc finger"/>
    <property type="match status" value="1"/>
</dbReference>
<dbReference type="EMBL" id="AMPZ03000002">
    <property type="protein sequence ID" value="KAH9590931.1"/>
    <property type="molecule type" value="Genomic_DNA"/>
</dbReference>
<keyword evidence="3" id="KW-0862">Zinc</keyword>
<dbReference type="SUPFAM" id="SSF54236">
    <property type="entry name" value="Ubiquitin-like"/>
    <property type="match status" value="1"/>
</dbReference>
<evidence type="ECO:0000313" key="9">
    <source>
        <dbReference type="Proteomes" id="UP000471633"/>
    </source>
</evidence>
<dbReference type="CTD" id="24597420"/>